<dbReference type="Proteomes" id="UP000184226">
    <property type="component" value="Unassembled WGS sequence"/>
</dbReference>
<dbReference type="AlphaFoldDB" id="A0A1M5URL1"/>
<dbReference type="GO" id="GO:0005524">
    <property type="term" value="F:ATP binding"/>
    <property type="evidence" value="ECO:0007669"/>
    <property type="project" value="UniProtKB-KW"/>
</dbReference>
<keyword evidence="3" id="KW-0472">Membrane</keyword>
<dbReference type="GO" id="GO:0016887">
    <property type="term" value="F:ATP hydrolysis activity"/>
    <property type="evidence" value="ECO:0007669"/>
    <property type="project" value="InterPro"/>
</dbReference>
<comment type="similarity">
    <text evidence="1">Belongs to the ABC transporter superfamily.</text>
</comment>
<evidence type="ECO:0000313" key="9">
    <source>
        <dbReference type="Proteomes" id="UP000184226"/>
    </source>
</evidence>
<gene>
    <name evidence="8" type="ORF">SAMN04488135_10479</name>
</gene>
<evidence type="ECO:0000256" key="2">
    <source>
        <dbReference type="ARBA" id="ARBA00022448"/>
    </source>
</evidence>
<dbReference type="Gene3D" id="3.40.50.300">
    <property type="entry name" value="P-loop containing nucleotide triphosphate hydrolases"/>
    <property type="match status" value="1"/>
</dbReference>
<keyword evidence="9" id="KW-1185">Reference proteome</keyword>
<keyword evidence="3" id="KW-1003">Cell membrane</keyword>
<keyword evidence="2" id="KW-0813">Transport</keyword>
<dbReference type="InterPro" id="IPR027417">
    <property type="entry name" value="P-loop_NTPase"/>
</dbReference>
<dbReference type="SMART" id="SM00382">
    <property type="entry name" value="AAA"/>
    <property type="match status" value="1"/>
</dbReference>
<evidence type="ECO:0000256" key="6">
    <source>
        <dbReference type="ARBA" id="ARBA00022970"/>
    </source>
</evidence>
<dbReference type="RefSeq" id="WP_073102772.1">
    <property type="nucleotide sequence ID" value="NZ_FQXE01000004.1"/>
</dbReference>
<evidence type="ECO:0000256" key="5">
    <source>
        <dbReference type="ARBA" id="ARBA00022840"/>
    </source>
</evidence>
<dbReference type="EMBL" id="FQXE01000004">
    <property type="protein sequence ID" value="SHH65353.1"/>
    <property type="molecule type" value="Genomic_DNA"/>
</dbReference>
<dbReference type="STRING" id="658167.SAMN04488135_10479"/>
<keyword evidence="4" id="KW-0547">Nucleotide-binding</keyword>
<dbReference type="InterPro" id="IPR003593">
    <property type="entry name" value="AAA+_ATPase"/>
</dbReference>
<dbReference type="PANTHER" id="PTHR43820">
    <property type="entry name" value="HIGH-AFFINITY BRANCHED-CHAIN AMINO ACID TRANSPORT ATP-BINDING PROTEIN LIVF"/>
    <property type="match status" value="1"/>
</dbReference>
<evidence type="ECO:0000256" key="3">
    <source>
        <dbReference type="ARBA" id="ARBA00022475"/>
    </source>
</evidence>
<evidence type="ECO:0000259" key="7">
    <source>
        <dbReference type="PROSITE" id="PS50893"/>
    </source>
</evidence>
<dbReference type="InterPro" id="IPR003439">
    <property type="entry name" value="ABC_transporter-like_ATP-bd"/>
</dbReference>
<accession>A0A1M5URL1</accession>
<dbReference type="CDD" id="cd03224">
    <property type="entry name" value="ABC_TM1139_LivF_branched"/>
    <property type="match status" value="1"/>
</dbReference>
<reference evidence="8 9" key="1">
    <citation type="submission" date="2016-11" db="EMBL/GenBank/DDBJ databases">
        <authorList>
            <person name="Jaros S."/>
            <person name="Januszkiewicz K."/>
            <person name="Wedrychowicz H."/>
        </authorList>
    </citation>
    <scope>NUCLEOTIDE SEQUENCE [LARGE SCALE GENOMIC DNA]</scope>
    <source>
        <strain evidence="8 9">CGMCC 1.10190</strain>
    </source>
</reference>
<evidence type="ECO:0000256" key="4">
    <source>
        <dbReference type="ARBA" id="ARBA00022741"/>
    </source>
</evidence>
<dbReference type="Pfam" id="PF00005">
    <property type="entry name" value="ABC_tran"/>
    <property type="match status" value="1"/>
</dbReference>
<dbReference type="OrthoDB" id="9776369at2"/>
<dbReference type="InterPro" id="IPR052156">
    <property type="entry name" value="BCAA_Transport_ATP-bd_LivF"/>
</dbReference>
<protein>
    <submittedName>
        <fullName evidence="8">Amino acid/amide ABC transporter ATP-binding protein 2, HAAT family</fullName>
    </submittedName>
</protein>
<evidence type="ECO:0000256" key="1">
    <source>
        <dbReference type="ARBA" id="ARBA00005417"/>
    </source>
</evidence>
<name>A0A1M5URL1_9BURK</name>
<dbReference type="PROSITE" id="PS50893">
    <property type="entry name" value="ABC_TRANSPORTER_2"/>
    <property type="match status" value="1"/>
</dbReference>
<dbReference type="PANTHER" id="PTHR43820:SF5">
    <property type="entry name" value="HIGH-AFFINITY BRANCHED-CHAIN AMINO ACID TRANSPORT ATP-BINDING PROTEIN"/>
    <property type="match status" value="1"/>
</dbReference>
<dbReference type="SUPFAM" id="SSF52540">
    <property type="entry name" value="P-loop containing nucleoside triphosphate hydrolases"/>
    <property type="match status" value="1"/>
</dbReference>
<proteinExistence type="inferred from homology"/>
<organism evidence="8 9">
    <name type="scientific">Pollutimonas bauzanensis</name>
    <dbReference type="NCBI Taxonomy" id="658167"/>
    <lineage>
        <taxon>Bacteria</taxon>
        <taxon>Pseudomonadati</taxon>
        <taxon>Pseudomonadota</taxon>
        <taxon>Betaproteobacteria</taxon>
        <taxon>Burkholderiales</taxon>
        <taxon>Alcaligenaceae</taxon>
        <taxon>Pollutimonas</taxon>
    </lineage>
</organism>
<dbReference type="GO" id="GO:0015658">
    <property type="term" value="F:branched-chain amino acid transmembrane transporter activity"/>
    <property type="evidence" value="ECO:0007669"/>
    <property type="project" value="TreeGrafter"/>
</dbReference>
<dbReference type="GO" id="GO:0015807">
    <property type="term" value="P:L-amino acid transport"/>
    <property type="evidence" value="ECO:0007669"/>
    <property type="project" value="TreeGrafter"/>
</dbReference>
<keyword evidence="6" id="KW-0029">Amino-acid transport</keyword>
<keyword evidence="5 8" id="KW-0067">ATP-binding</keyword>
<evidence type="ECO:0000313" key="8">
    <source>
        <dbReference type="EMBL" id="SHH65353.1"/>
    </source>
</evidence>
<feature type="domain" description="ABC transporter" evidence="7">
    <location>
        <begin position="6"/>
        <end position="239"/>
    </location>
</feature>
<sequence length="239" mass="25778">MEKSLLRVSEIYGGYSGGRVLNGVSLQVGAAEVVGLMGRNGVGKTTFMRSLIGIVRVDKGSIRLQDTDITHHEPYSRARLGLGYVPQGREIFGGLTVAENLKVGTQAAVGRAQESAEMSSRVLDYFPILRERLTQKAGTMSGGEQQQLAIARALVGAPKVLLLDEPSEGVQPSIVHAIADTLVRIASELNVAVILVEQDIAMIERAADRCFVMDKGSITDELTRAQLGDEALMRRYLAL</sequence>